<reference evidence="3" key="1">
    <citation type="journal article" date="2014" name="Proc. Natl. Acad. Sci. U.S.A.">
        <title>Extensive sampling of basidiomycete genomes demonstrates inadequacy of the white-rot/brown-rot paradigm for wood decay fungi.</title>
        <authorList>
            <person name="Riley R."/>
            <person name="Salamov A.A."/>
            <person name="Brown D.W."/>
            <person name="Nagy L.G."/>
            <person name="Floudas D."/>
            <person name="Held B.W."/>
            <person name="Levasseur A."/>
            <person name="Lombard V."/>
            <person name="Morin E."/>
            <person name="Otillar R."/>
            <person name="Lindquist E.A."/>
            <person name="Sun H."/>
            <person name="LaButti K.M."/>
            <person name="Schmutz J."/>
            <person name="Jabbour D."/>
            <person name="Luo H."/>
            <person name="Baker S.E."/>
            <person name="Pisabarro A.G."/>
            <person name="Walton J.D."/>
            <person name="Blanchette R.A."/>
            <person name="Henrissat B."/>
            <person name="Martin F."/>
            <person name="Cullen D."/>
            <person name="Hibbett D.S."/>
            <person name="Grigoriev I.V."/>
        </authorList>
    </citation>
    <scope>NUCLEOTIDE SEQUENCE [LARGE SCALE GENOMIC DNA]</scope>
    <source>
        <strain evidence="3">CBS 339.88</strain>
    </source>
</reference>
<feature type="compositionally biased region" description="Polar residues" evidence="1">
    <location>
        <begin position="283"/>
        <end position="294"/>
    </location>
</feature>
<proteinExistence type="predicted"/>
<organism evidence="2 3">
    <name type="scientific">Galerina marginata (strain CBS 339.88)</name>
    <dbReference type="NCBI Taxonomy" id="685588"/>
    <lineage>
        <taxon>Eukaryota</taxon>
        <taxon>Fungi</taxon>
        <taxon>Dikarya</taxon>
        <taxon>Basidiomycota</taxon>
        <taxon>Agaricomycotina</taxon>
        <taxon>Agaricomycetes</taxon>
        <taxon>Agaricomycetidae</taxon>
        <taxon>Agaricales</taxon>
        <taxon>Agaricineae</taxon>
        <taxon>Strophariaceae</taxon>
        <taxon>Galerina</taxon>
    </lineage>
</organism>
<evidence type="ECO:0000313" key="3">
    <source>
        <dbReference type="Proteomes" id="UP000027222"/>
    </source>
</evidence>
<dbReference type="EMBL" id="KL142378">
    <property type="protein sequence ID" value="KDR76583.1"/>
    <property type="molecule type" value="Genomic_DNA"/>
</dbReference>
<feature type="region of interest" description="Disordered" evidence="1">
    <location>
        <begin position="326"/>
        <end position="347"/>
    </location>
</feature>
<protein>
    <submittedName>
        <fullName evidence="2">Uncharacterized protein</fullName>
    </submittedName>
</protein>
<gene>
    <name evidence="2" type="ORF">GALMADRAFT_139500</name>
</gene>
<name>A0A067TC65_GALM3</name>
<evidence type="ECO:0000256" key="1">
    <source>
        <dbReference type="SAM" id="MobiDB-lite"/>
    </source>
</evidence>
<accession>A0A067TC65</accession>
<keyword evidence="3" id="KW-1185">Reference proteome</keyword>
<sequence length="347" mass="38021">MRAVAGLHGPPYSSSAHDDINQLKPCDLCYRLPTPPPPSPLPCPFVPRILISYLHRFRTRPPTACSDVVRPSLRDVGRLTKDPRCLPRPRCLPTPLLQLLSLQSDAPQPCEPIEQTNTNAVCVTTFAFGDASHLCEPSRGNERERDLCESVRGSGSPPTSPIWCIAAPHSPSMLHVGDEMWGRGHGQSSSSALHWPPSHTTGMPSVDVVCTFRSLRRSYSPPLAFRVKPTKSRQCQLTTNTRCQHEHAVNTAPGVSSSDVECTLQTPRRSYSPASPPSPLASNQPNRATASSPRTPGASPYTPSMHHLLMCPVLLVATTSWPRHAQHDHPISAHQMRRVDRSLLGSR</sequence>
<dbReference type="HOGENOM" id="CLU_799369_0_0_1"/>
<feature type="region of interest" description="Disordered" evidence="1">
    <location>
        <begin position="266"/>
        <end position="301"/>
    </location>
</feature>
<dbReference type="AlphaFoldDB" id="A0A067TC65"/>
<dbReference type="Proteomes" id="UP000027222">
    <property type="component" value="Unassembled WGS sequence"/>
</dbReference>
<evidence type="ECO:0000313" key="2">
    <source>
        <dbReference type="EMBL" id="KDR76583.1"/>
    </source>
</evidence>
<feature type="compositionally biased region" description="Basic and acidic residues" evidence="1">
    <location>
        <begin position="326"/>
        <end position="341"/>
    </location>
</feature>